<evidence type="ECO:0000313" key="6">
    <source>
        <dbReference type="EMBL" id="CAC5407952.1"/>
    </source>
</evidence>
<dbReference type="SUPFAM" id="SSF48403">
    <property type="entry name" value="Ankyrin repeat"/>
    <property type="match status" value="3"/>
</dbReference>
<evidence type="ECO:0000256" key="2">
    <source>
        <dbReference type="ARBA" id="ARBA00023043"/>
    </source>
</evidence>
<dbReference type="Proteomes" id="UP000507470">
    <property type="component" value="Unassembled WGS sequence"/>
</dbReference>
<dbReference type="PROSITE" id="PS50297">
    <property type="entry name" value="ANK_REP_REGION"/>
    <property type="match status" value="5"/>
</dbReference>
<feature type="compositionally biased region" description="Polar residues" evidence="4">
    <location>
        <begin position="183"/>
        <end position="201"/>
    </location>
</feature>
<feature type="region of interest" description="Disordered" evidence="4">
    <location>
        <begin position="182"/>
        <end position="203"/>
    </location>
</feature>
<feature type="repeat" description="ANK" evidence="3">
    <location>
        <begin position="971"/>
        <end position="1003"/>
    </location>
</feature>
<dbReference type="AlphaFoldDB" id="A0A6J8DK90"/>
<dbReference type="SMART" id="SM00248">
    <property type="entry name" value="ANK"/>
    <property type="match status" value="16"/>
</dbReference>
<evidence type="ECO:0000313" key="7">
    <source>
        <dbReference type="Proteomes" id="UP000507470"/>
    </source>
</evidence>
<feature type="repeat" description="ANK" evidence="3">
    <location>
        <begin position="390"/>
        <end position="424"/>
    </location>
</feature>
<organism evidence="6 7">
    <name type="scientific">Mytilus coruscus</name>
    <name type="common">Sea mussel</name>
    <dbReference type="NCBI Taxonomy" id="42192"/>
    <lineage>
        <taxon>Eukaryota</taxon>
        <taxon>Metazoa</taxon>
        <taxon>Spiralia</taxon>
        <taxon>Lophotrochozoa</taxon>
        <taxon>Mollusca</taxon>
        <taxon>Bivalvia</taxon>
        <taxon>Autobranchia</taxon>
        <taxon>Pteriomorphia</taxon>
        <taxon>Mytilida</taxon>
        <taxon>Mytiloidea</taxon>
        <taxon>Mytilidae</taxon>
        <taxon>Mytilinae</taxon>
        <taxon>Mytilus</taxon>
    </lineage>
</organism>
<proteinExistence type="predicted"/>
<dbReference type="InterPro" id="IPR036770">
    <property type="entry name" value="Ankyrin_rpt-contain_sf"/>
</dbReference>
<feature type="repeat" description="ANK" evidence="3">
    <location>
        <begin position="357"/>
        <end position="389"/>
    </location>
</feature>
<feature type="transmembrane region" description="Helical" evidence="5">
    <location>
        <begin position="219"/>
        <end position="241"/>
    </location>
</feature>
<evidence type="ECO:0000256" key="1">
    <source>
        <dbReference type="ARBA" id="ARBA00022737"/>
    </source>
</evidence>
<name>A0A6J8DK90_MYTCO</name>
<dbReference type="InterPro" id="IPR002110">
    <property type="entry name" value="Ankyrin_rpt"/>
</dbReference>
<feature type="repeat" description="ANK" evidence="3">
    <location>
        <begin position="781"/>
        <end position="813"/>
    </location>
</feature>
<reference evidence="6 7" key="1">
    <citation type="submission" date="2020-06" db="EMBL/GenBank/DDBJ databases">
        <authorList>
            <person name="Li R."/>
            <person name="Bekaert M."/>
        </authorList>
    </citation>
    <scope>NUCLEOTIDE SEQUENCE [LARGE SCALE GENOMIC DNA]</scope>
    <source>
        <strain evidence="7">wild</strain>
    </source>
</reference>
<keyword evidence="5" id="KW-0812">Transmembrane</keyword>
<keyword evidence="2 3" id="KW-0040">ANK repeat</keyword>
<feature type="repeat" description="ANK" evidence="3">
    <location>
        <begin position="425"/>
        <end position="457"/>
    </location>
</feature>
<dbReference type="OrthoDB" id="3246549at2759"/>
<feature type="repeat" description="ANK" evidence="3">
    <location>
        <begin position="554"/>
        <end position="586"/>
    </location>
</feature>
<dbReference type="PANTHER" id="PTHR24198:SF165">
    <property type="entry name" value="ANKYRIN REPEAT-CONTAINING PROTEIN-RELATED"/>
    <property type="match status" value="1"/>
</dbReference>
<keyword evidence="7" id="KW-1185">Reference proteome</keyword>
<accession>A0A6J8DK90</accession>
<evidence type="ECO:0000256" key="5">
    <source>
        <dbReference type="SAM" id="Phobius"/>
    </source>
</evidence>
<dbReference type="PROSITE" id="PS50088">
    <property type="entry name" value="ANK_REPEAT"/>
    <property type="match status" value="7"/>
</dbReference>
<feature type="region of interest" description="Disordered" evidence="4">
    <location>
        <begin position="947"/>
        <end position="969"/>
    </location>
</feature>
<dbReference type="Pfam" id="PF12796">
    <property type="entry name" value="Ank_2"/>
    <property type="match status" value="5"/>
</dbReference>
<protein>
    <submittedName>
        <fullName evidence="6">Uncharacterized protein</fullName>
    </submittedName>
</protein>
<keyword evidence="5" id="KW-1133">Transmembrane helix</keyword>
<dbReference type="Pfam" id="PF13637">
    <property type="entry name" value="Ank_4"/>
    <property type="match status" value="1"/>
</dbReference>
<dbReference type="Gene3D" id="1.25.40.20">
    <property type="entry name" value="Ankyrin repeat-containing domain"/>
    <property type="match status" value="5"/>
</dbReference>
<keyword evidence="1" id="KW-0677">Repeat</keyword>
<feature type="compositionally biased region" description="Acidic residues" evidence="4">
    <location>
        <begin position="947"/>
        <end position="956"/>
    </location>
</feature>
<evidence type="ECO:0000256" key="4">
    <source>
        <dbReference type="SAM" id="MobiDB-lite"/>
    </source>
</evidence>
<dbReference type="PANTHER" id="PTHR24198">
    <property type="entry name" value="ANKYRIN REPEAT AND PROTEIN KINASE DOMAIN-CONTAINING PROTEIN"/>
    <property type="match status" value="1"/>
</dbReference>
<keyword evidence="5" id="KW-0472">Membrane</keyword>
<gene>
    <name evidence="6" type="ORF">MCOR_41382</name>
</gene>
<evidence type="ECO:0000256" key="3">
    <source>
        <dbReference type="PROSITE-ProRule" id="PRU00023"/>
    </source>
</evidence>
<feature type="repeat" description="ANK" evidence="3">
    <location>
        <begin position="1004"/>
        <end position="1038"/>
    </location>
</feature>
<sequence length="1074" mass="120510">MNKGFVGFTSKIYLFVSTTHSYRIQCPDISQRSLRASGYCTSSFKSHYTCLYDTNNFSFFEQCIEDPDYVKPGEKYVITGSLRNVDCSKKRYQPFSLWSNVSGECLYQKSLCKGDGQVVFDNGSSTIDRKCRCDFTKGYKFVQRPVHICFCIPSEEDCSCNIIKCDVDRILSSDYECVEESQHGNSTCPPIENKSNSSQSPKIKRCREQQRREQLSNGVIVNIGVIVLIMLCAVMVFIVLWTKRQLSEREKDNRLKKYIVFSEEWNELTKATYKKNLSKVKKELLKDVNNSDMTISMKIACIAGYTSIVKVLSPQFILKNLTTLDDEGNTPLLCASIAGKLSIVKLFLKNVNDSSNKGQTPLMNASRYGFLEIVDLLLTYGAEVNVQNEMGESPLSLACQHDRGDVEVVKILLTYGAKVNVQNAKGETPLILACQSDRINVIKKLIEAEADVTICNNAGVSALMYACGNGTLNAVRILNRTKCSVNDVDKAKRSTLLHACSSLSPTYLYETLNIKKKIVAILSGTSKSVWSKRRSVVIRFLINNNANVNMEDERGVTPLMLACRAKCEISVDLLLKNKAEINATDNINSSNALLWAMQGNPDIHMINIIKMLVRKDADVNIIDANKNTSLMNACYKIIDVNRSEEFLPMINASRDYCVQIVDLLLRNGVDVNAKNKFDETSLIVACKGDHVDIIEKLVNAGADLERDAFNAFCAACEYGSFESVKILYKFKTLDIIDSSDRSLLFHACSALHFKSVCSPQCTSLIGFIIGKYGDVNRADNRGITPLMLACQNNCPKAVEELLANAASINAADEIDGSTVLAWAMRWKSKYDIIAVIKILVNKHADAHKSNYQGFSPVMLACESNDKKIIQVFIDNVQDEDKLKPLRVACQNSLKFLYEQAKNPKEQTCPVKSLTVDIMITIIADLVKYKRIEIQRVLEAVNSQNDTDYFENENKDDESDRNAINDNNSSDNELSPLLKAFEINNMNIVRLLIEGNVDVNKCNGSNVTPLMKACELDESYIDILKLLIKKTKDINARNNEGQTALFITCNKRNPSFKIVKSLFEEQSRNPKLYNW</sequence>
<dbReference type="EMBL" id="CACVKT020007453">
    <property type="protein sequence ID" value="CAC5407952.1"/>
    <property type="molecule type" value="Genomic_DNA"/>
</dbReference>
<dbReference type="PRINTS" id="PR01415">
    <property type="entry name" value="ANKYRIN"/>
</dbReference>